<dbReference type="PROSITE" id="PS50110">
    <property type="entry name" value="RESPONSE_REGULATORY"/>
    <property type="match status" value="1"/>
</dbReference>
<evidence type="ECO:0000313" key="3">
    <source>
        <dbReference type="EMBL" id="MBR7620602.1"/>
    </source>
</evidence>
<dbReference type="InterPro" id="IPR011006">
    <property type="entry name" value="CheY-like_superfamily"/>
</dbReference>
<gene>
    <name evidence="3" type="ORF">JKL49_14505</name>
</gene>
<evidence type="ECO:0000256" key="1">
    <source>
        <dbReference type="PROSITE-ProRule" id="PRU00169"/>
    </source>
</evidence>
<accession>A0A941D2X8</accession>
<dbReference type="Gene3D" id="3.40.50.2300">
    <property type="match status" value="1"/>
</dbReference>
<dbReference type="SMART" id="SM00448">
    <property type="entry name" value="REC"/>
    <property type="match status" value="1"/>
</dbReference>
<keyword evidence="4" id="KW-1185">Reference proteome</keyword>
<dbReference type="PANTHER" id="PTHR43228:SF1">
    <property type="entry name" value="TWO-COMPONENT RESPONSE REGULATOR ARR22"/>
    <property type="match status" value="1"/>
</dbReference>
<dbReference type="InterPro" id="IPR052048">
    <property type="entry name" value="ST_Response_Regulator"/>
</dbReference>
<dbReference type="Pfam" id="PF00072">
    <property type="entry name" value="Response_reg"/>
    <property type="match status" value="1"/>
</dbReference>
<feature type="domain" description="Response regulatory" evidence="2">
    <location>
        <begin position="21"/>
        <end position="145"/>
    </location>
</feature>
<feature type="modified residue" description="4-aspartylphosphate" evidence="1">
    <location>
        <position position="71"/>
    </location>
</feature>
<keyword evidence="1" id="KW-0597">Phosphoprotein</keyword>
<evidence type="ECO:0000259" key="2">
    <source>
        <dbReference type="PROSITE" id="PS50110"/>
    </source>
</evidence>
<dbReference type="SUPFAM" id="SSF52172">
    <property type="entry name" value="CheY-like"/>
    <property type="match status" value="1"/>
</dbReference>
<name>A0A941D2X8_9CAUL</name>
<protein>
    <submittedName>
        <fullName evidence="3">Response regulator</fullName>
    </submittedName>
</protein>
<dbReference type="Proteomes" id="UP000622580">
    <property type="component" value="Unassembled WGS sequence"/>
</dbReference>
<sequence length="309" mass="34586">MSSQRLLPSSNLTPDDLSGLKILVVDDHSNTLRLITDVLRAGGVGEVYTAVDGQRARELLRHRCPHIIFTDSAMPVMDGLELVRSIRRAAIYPDPLVPNPEVPVVMVTGQRSERDVQIARLAGVNEFVIKPFTPAALLSRIQLVLRKPRHFIISEAYVGPDRRRKVELNYSGPLRRTCDPEEVADEVEREVARETISVELEAMRRLIAARGGMDRATLQMTYRVMQHTTFRARQVRDKTVERASQSLIAYVDAMGGPDACDPAVIEIHFDAIRNLLGQIEMDPVEADRIARNLEAVVTRKSARRLVAIG</sequence>
<proteinExistence type="predicted"/>
<reference evidence="3" key="1">
    <citation type="submission" date="2021-04" db="EMBL/GenBank/DDBJ databases">
        <title>Draft genome assembly of strain Phenylobacterium sp. 20VBR1 using MiniION and Illumina platforms.</title>
        <authorList>
            <person name="Thomas F.A."/>
            <person name="Krishnan K.P."/>
            <person name="Sinha R.K."/>
        </authorList>
    </citation>
    <scope>NUCLEOTIDE SEQUENCE</scope>
    <source>
        <strain evidence="3">20VBR1</strain>
    </source>
</reference>
<dbReference type="RefSeq" id="WP_215341332.1">
    <property type="nucleotide sequence ID" value="NZ_JAGSGD010000001.1"/>
</dbReference>
<dbReference type="InterPro" id="IPR001789">
    <property type="entry name" value="Sig_transdc_resp-reg_receiver"/>
</dbReference>
<comment type="caution">
    <text evidence="3">The sequence shown here is derived from an EMBL/GenBank/DDBJ whole genome shotgun (WGS) entry which is preliminary data.</text>
</comment>
<evidence type="ECO:0000313" key="4">
    <source>
        <dbReference type="Proteomes" id="UP000622580"/>
    </source>
</evidence>
<dbReference type="EMBL" id="JAGSGD010000001">
    <property type="protein sequence ID" value="MBR7620602.1"/>
    <property type="molecule type" value="Genomic_DNA"/>
</dbReference>
<dbReference type="PANTHER" id="PTHR43228">
    <property type="entry name" value="TWO-COMPONENT RESPONSE REGULATOR"/>
    <property type="match status" value="1"/>
</dbReference>
<organism evidence="3 4">
    <name type="scientific">Phenylobacterium glaciei</name>
    <dbReference type="NCBI Taxonomy" id="2803784"/>
    <lineage>
        <taxon>Bacteria</taxon>
        <taxon>Pseudomonadati</taxon>
        <taxon>Pseudomonadota</taxon>
        <taxon>Alphaproteobacteria</taxon>
        <taxon>Caulobacterales</taxon>
        <taxon>Caulobacteraceae</taxon>
        <taxon>Phenylobacterium</taxon>
    </lineage>
</organism>
<dbReference type="AlphaFoldDB" id="A0A941D2X8"/>
<dbReference type="GO" id="GO:0000160">
    <property type="term" value="P:phosphorelay signal transduction system"/>
    <property type="evidence" value="ECO:0007669"/>
    <property type="project" value="InterPro"/>
</dbReference>